<protein>
    <submittedName>
        <fullName evidence="1">Uncharacterized protein</fullName>
    </submittedName>
</protein>
<dbReference type="RefSeq" id="WP_349231923.1">
    <property type="nucleotide sequence ID" value="NZ_JBBMFK010000015.1"/>
</dbReference>
<comment type="caution">
    <text evidence="1">The sequence shown here is derived from an EMBL/GenBank/DDBJ whole genome shotgun (WGS) entry which is preliminary data.</text>
</comment>
<name>A0ABV1E981_9FIRM</name>
<dbReference type="EMBL" id="JBBMFK010000015">
    <property type="protein sequence ID" value="MEQ2443870.1"/>
    <property type="molecule type" value="Genomic_DNA"/>
</dbReference>
<sequence length="113" mass="12842">MKYDEMTCFRCAVAVAVTCMEDERPQSETVTPQQAAEYICNVLDIVFAYSGIECTVVPMIYPACSKIPLIIRLSGLGTRLFWFHAHAAQEYSFSINDARRLPFDDVLKMGHQR</sequence>
<dbReference type="Proteomes" id="UP001464378">
    <property type="component" value="Unassembled WGS sequence"/>
</dbReference>
<organism evidence="1 2">
    <name type="scientific">Pseudoflavonifractor intestinihominis</name>
    <dbReference type="NCBI Taxonomy" id="3133171"/>
    <lineage>
        <taxon>Bacteria</taxon>
        <taxon>Bacillati</taxon>
        <taxon>Bacillota</taxon>
        <taxon>Clostridia</taxon>
        <taxon>Eubacteriales</taxon>
        <taxon>Oscillospiraceae</taxon>
        <taxon>Pseudoflavonifractor</taxon>
    </lineage>
</organism>
<proteinExistence type="predicted"/>
<gene>
    <name evidence="1" type="ORF">WMO64_10395</name>
</gene>
<evidence type="ECO:0000313" key="1">
    <source>
        <dbReference type="EMBL" id="MEQ2443870.1"/>
    </source>
</evidence>
<keyword evidence="2" id="KW-1185">Reference proteome</keyword>
<accession>A0ABV1E981</accession>
<reference evidence="1 2" key="1">
    <citation type="submission" date="2024-03" db="EMBL/GenBank/DDBJ databases">
        <title>Human intestinal bacterial collection.</title>
        <authorList>
            <person name="Pauvert C."/>
            <person name="Hitch T.C.A."/>
            <person name="Clavel T."/>
        </authorList>
    </citation>
    <scope>NUCLEOTIDE SEQUENCE [LARGE SCALE GENOMIC DNA]</scope>
    <source>
        <strain evidence="1 2">CLA-AP-H29</strain>
    </source>
</reference>
<evidence type="ECO:0000313" key="2">
    <source>
        <dbReference type="Proteomes" id="UP001464378"/>
    </source>
</evidence>